<evidence type="ECO:0000313" key="4">
    <source>
        <dbReference type="Proteomes" id="UP000242146"/>
    </source>
</evidence>
<keyword evidence="4" id="KW-1185">Reference proteome</keyword>
<dbReference type="Proteomes" id="UP000242146">
    <property type="component" value="Unassembled WGS sequence"/>
</dbReference>
<keyword evidence="2" id="KW-0472">Membrane</keyword>
<evidence type="ECO:0000313" key="3">
    <source>
        <dbReference type="EMBL" id="ORX43997.1"/>
    </source>
</evidence>
<comment type="caution">
    <text evidence="3">The sequence shown here is derived from an EMBL/GenBank/DDBJ whole genome shotgun (WGS) entry which is preliminary data.</text>
</comment>
<feature type="compositionally biased region" description="Pro residues" evidence="1">
    <location>
        <begin position="245"/>
        <end position="262"/>
    </location>
</feature>
<evidence type="ECO:0000256" key="2">
    <source>
        <dbReference type="SAM" id="Phobius"/>
    </source>
</evidence>
<reference evidence="3 4" key="1">
    <citation type="submission" date="2016-07" db="EMBL/GenBank/DDBJ databases">
        <title>Pervasive Adenine N6-methylation of Active Genes in Fungi.</title>
        <authorList>
            <consortium name="DOE Joint Genome Institute"/>
            <person name="Mondo S.J."/>
            <person name="Dannebaum R.O."/>
            <person name="Kuo R.C."/>
            <person name="Labutti K."/>
            <person name="Haridas S."/>
            <person name="Kuo A."/>
            <person name="Salamov A."/>
            <person name="Ahrendt S.R."/>
            <person name="Lipzen A."/>
            <person name="Sullivan W."/>
            <person name="Andreopoulos W.B."/>
            <person name="Clum A."/>
            <person name="Lindquist E."/>
            <person name="Daum C."/>
            <person name="Ramamoorthy G.K."/>
            <person name="Gryganskyi A."/>
            <person name="Culley D."/>
            <person name="Magnuson J.K."/>
            <person name="James T.Y."/>
            <person name="O'Malley M.A."/>
            <person name="Stajich J.E."/>
            <person name="Spatafora J.W."/>
            <person name="Visel A."/>
            <person name="Grigoriev I.V."/>
        </authorList>
    </citation>
    <scope>NUCLEOTIDE SEQUENCE [LARGE SCALE GENOMIC DNA]</scope>
    <source>
        <strain evidence="3 4">NRRL 3301</strain>
    </source>
</reference>
<feature type="region of interest" description="Disordered" evidence="1">
    <location>
        <begin position="226"/>
        <end position="277"/>
    </location>
</feature>
<feature type="region of interest" description="Disordered" evidence="1">
    <location>
        <begin position="23"/>
        <end position="173"/>
    </location>
</feature>
<proteinExistence type="predicted"/>
<accession>A0A1X2G3S4</accession>
<dbReference type="OrthoDB" id="10627145at2759"/>
<sequence length="320" mass="33928">MDQAVDVAEVKDLGFGASQMAAEKAGHASMQDTTQGAQAAEAGMPEKREFKQADVGKSDASKLVADKQDIDMLASKKARQADAGKLSDSVGPSSSTKEKKPAKKKKIVKGDNVNKLPDPVENENDPEHRQQISRFAAGSGQDLSPFPPAKAIDPESGMPYDDSVAIGANGEPMVDPFTGQVLRVDSTDAMNEQDLVDTILEANNHIPQNAIPTRNGVIDQTGQLVASSNNNNATNPMPGSKELPPGGPPPRPQPARPNPNNKPPAQQAKPSLPPGSDLGALGQIGVFQSAATPCVHQPTLFSMFYLCLFSILFIQYLKRS</sequence>
<evidence type="ECO:0000256" key="1">
    <source>
        <dbReference type="SAM" id="MobiDB-lite"/>
    </source>
</evidence>
<keyword evidence="2" id="KW-1133">Transmembrane helix</keyword>
<feature type="compositionally biased region" description="Polar residues" evidence="1">
    <location>
        <begin position="226"/>
        <end position="237"/>
    </location>
</feature>
<protein>
    <submittedName>
        <fullName evidence="3">Uncharacterized protein</fullName>
    </submittedName>
</protein>
<name>A0A1X2G3S4_9FUNG</name>
<gene>
    <name evidence="3" type="ORF">DM01DRAFT_342419</name>
</gene>
<dbReference type="EMBL" id="MCGT01000051">
    <property type="protein sequence ID" value="ORX43997.1"/>
    <property type="molecule type" value="Genomic_DNA"/>
</dbReference>
<feature type="transmembrane region" description="Helical" evidence="2">
    <location>
        <begin position="299"/>
        <end position="317"/>
    </location>
</feature>
<feature type="compositionally biased region" description="Basic and acidic residues" evidence="1">
    <location>
        <begin position="44"/>
        <end position="70"/>
    </location>
</feature>
<keyword evidence="2" id="KW-0812">Transmembrane</keyword>
<organism evidence="3 4">
    <name type="scientific">Hesseltinella vesiculosa</name>
    <dbReference type="NCBI Taxonomy" id="101127"/>
    <lineage>
        <taxon>Eukaryota</taxon>
        <taxon>Fungi</taxon>
        <taxon>Fungi incertae sedis</taxon>
        <taxon>Mucoromycota</taxon>
        <taxon>Mucoromycotina</taxon>
        <taxon>Mucoromycetes</taxon>
        <taxon>Mucorales</taxon>
        <taxon>Cunninghamellaceae</taxon>
        <taxon>Hesseltinella</taxon>
    </lineage>
</organism>
<dbReference type="AlphaFoldDB" id="A0A1X2G3S4"/>